<geneLocation type="plasmid" evidence="1">
    <name>pZL1</name>
</geneLocation>
<gene>
    <name evidence="1" type="ORF">pZL1.11c</name>
</gene>
<protein>
    <submittedName>
        <fullName evidence="1">Uncharacterized protein</fullName>
    </submittedName>
</protein>
<reference evidence="1" key="1">
    <citation type="submission" date="2013-08" db="EMBL/GenBank/DDBJ databases">
        <title>Two distinct conjugal transfer systems on Streptomyces plasmid pZL1.</title>
        <authorList>
            <person name="Zhao L."/>
            <person name="Zhong L."/>
            <person name="Qin Z."/>
        </authorList>
    </citation>
    <scope>NUCLEOTIDE SEQUENCE</scope>
    <source>
        <strain evidence="1">14R-10</strain>
        <plasmid evidence="1">pZL1</plasmid>
    </source>
</reference>
<proteinExistence type="predicted"/>
<dbReference type="RefSeq" id="WP_024127902.1">
    <property type="nucleotide sequence ID" value="NC_023316.1"/>
</dbReference>
<accession>W0FX05</accession>
<organism evidence="1">
    <name type="scientific">Streptomyces sp. 14R-10</name>
    <dbReference type="NCBI Taxonomy" id="1442159"/>
    <lineage>
        <taxon>Bacteria</taxon>
        <taxon>Bacillati</taxon>
        <taxon>Actinomycetota</taxon>
        <taxon>Actinomycetes</taxon>
        <taxon>Kitasatosporales</taxon>
        <taxon>Streptomycetaceae</taxon>
        <taxon>Streptomyces</taxon>
    </lineage>
</organism>
<sequence length="280" mass="30257">MPRFRPVPASAPAPGEYTVRGVAARLRAAAAIQASGLVGQADALLALVEAGVLERAAEALADRADDGAAEEGTGSYADGWRDAVHAAAAQLLHQAATLTDRAGAATGPPAFLPTAYEPPGPAPVYDAGQAPTTLWVQQQLQAARLTLHPGQAPAAYERGPGARLIPRYEPGRAVPMRRQTPHELREMARWRVCLRCRTASTTLLGQEGLCGPCLEERRIRTCWRCGTLWQRPLENRWVEESPTEDHRVCQACADHLRTAHRVALALFYPPEASVLDWSQS</sequence>
<dbReference type="EMBL" id="KF501372">
    <property type="protein sequence ID" value="AHF46176.1"/>
    <property type="molecule type" value="Genomic_DNA"/>
</dbReference>
<evidence type="ECO:0000313" key="1">
    <source>
        <dbReference type="EMBL" id="AHF46176.1"/>
    </source>
</evidence>
<name>W0FX05_9ACTN</name>
<keyword evidence="1" id="KW-0614">Plasmid</keyword>
<dbReference type="AlphaFoldDB" id="W0FX05"/>